<dbReference type="EMBL" id="JYDL01000020">
    <property type="protein sequence ID" value="KRX24000.1"/>
    <property type="molecule type" value="Genomic_DNA"/>
</dbReference>
<dbReference type="AlphaFoldDB" id="A0A0V0SB96"/>
<proteinExistence type="predicted"/>
<dbReference type="Proteomes" id="UP000054630">
    <property type="component" value="Unassembled WGS sequence"/>
</dbReference>
<evidence type="ECO:0000313" key="2">
    <source>
        <dbReference type="Proteomes" id="UP000054630"/>
    </source>
</evidence>
<protein>
    <submittedName>
        <fullName evidence="1">Uncharacterized protein</fullName>
    </submittedName>
</protein>
<reference evidence="1 2" key="1">
    <citation type="submission" date="2015-01" db="EMBL/GenBank/DDBJ databases">
        <title>Evolution of Trichinella species and genotypes.</title>
        <authorList>
            <person name="Korhonen P.K."/>
            <person name="Edoardo P."/>
            <person name="Giuseppe L.R."/>
            <person name="Gasser R.B."/>
        </authorList>
    </citation>
    <scope>NUCLEOTIDE SEQUENCE [LARGE SCALE GENOMIC DNA]</scope>
    <source>
        <strain evidence="1">ISS37</strain>
    </source>
</reference>
<evidence type="ECO:0000313" key="1">
    <source>
        <dbReference type="EMBL" id="KRX24000.1"/>
    </source>
</evidence>
<gene>
    <name evidence="1" type="ORF">T07_6129</name>
</gene>
<keyword evidence="2" id="KW-1185">Reference proteome</keyword>
<sequence length="63" mass="7399">MDTNDIRISDCCSSQPQLAIGKNFKEKYEFYLSDCLRLKYANFKRYDNVVVMENLSPVVSLRK</sequence>
<name>A0A0V0SB96_9BILA</name>
<organism evidence="1 2">
    <name type="scientific">Trichinella nelsoni</name>
    <dbReference type="NCBI Taxonomy" id="6336"/>
    <lineage>
        <taxon>Eukaryota</taxon>
        <taxon>Metazoa</taxon>
        <taxon>Ecdysozoa</taxon>
        <taxon>Nematoda</taxon>
        <taxon>Enoplea</taxon>
        <taxon>Dorylaimia</taxon>
        <taxon>Trichinellida</taxon>
        <taxon>Trichinellidae</taxon>
        <taxon>Trichinella</taxon>
    </lineage>
</organism>
<accession>A0A0V0SB96</accession>
<comment type="caution">
    <text evidence="1">The sequence shown here is derived from an EMBL/GenBank/DDBJ whole genome shotgun (WGS) entry which is preliminary data.</text>
</comment>